<dbReference type="EC" id="2.3.2.15" evidence="1"/>
<dbReference type="GO" id="GO:0016756">
    <property type="term" value="F:glutathione gamma-glutamylcysteinyltransferase activity"/>
    <property type="evidence" value="ECO:0007669"/>
    <property type="project" value="UniProtKB-EC"/>
</dbReference>
<evidence type="ECO:0000256" key="3">
    <source>
        <dbReference type="ARBA" id="ARBA00022679"/>
    </source>
</evidence>
<dbReference type="PANTHER" id="PTHR33447:SF2">
    <property type="entry name" value="GLUTATHIONE GAMMA-GLUTAMYLCYSTEINYLTRANSFERASE"/>
    <property type="match status" value="1"/>
</dbReference>
<keyword evidence="5" id="KW-0012">Acyltransferase</keyword>
<evidence type="ECO:0000256" key="4">
    <source>
        <dbReference type="ARBA" id="ARBA00022723"/>
    </source>
</evidence>
<dbReference type="FunFam" id="3.90.70.30:FF:000001">
    <property type="entry name" value="Glutathione gamma-glutamylcysteinyltransferase 1"/>
    <property type="match status" value="1"/>
</dbReference>
<proteinExistence type="predicted"/>
<dbReference type="GO" id="GO:0046872">
    <property type="term" value="F:metal ion binding"/>
    <property type="evidence" value="ECO:0007669"/>
    <property type="project" value="UniProtKB-KW"/>
</dbReference>
<sequence length="269" mass="29784">MRHIVARLFRSGLTIREKVSSKLFKQVPCHHLTTSVFPAVSSYSTTMEKVCCHPPTLASIPGRYRSSLPPPATSLYSTAGKRLFDDARAQGAAAGFLEIATNLTTQSKLTYCGLSSLTTILNALFIDPQHVWKGSWRWYDETMLASDDILKKADNDGLSFQDLVDLVPRDKVKLQATFASESSLPEFREHVLCSCSSDSSYILANFSRSMLGQTGKGHFSPIAAYNPTADAVLILDVARFKYPPHWVPCSNFWESMSAINPFTGKSRGY</sequence>
<dbReference type="GO" id="GO:0098849">
    <property type="term" value="P:cellular detoxification of cadmium ion"/>
    <property type="evidence" value="ECO:0007669"/>
    <property type="project" value="TreeGrafter"/>
</dbReference>
<dbReference type="InterPro" id="IPR038765">
    <property type="entry name" value="Papain-like_cys_pep_sf"/>
</dbReference>
<organism evidence="7 8">
    <name type="scientific">Carnegiea gigantea</name>
    <dbReference type="NCBI Taxonomy" id="171969"/>
    <lineage>
        <taxon>Eukaryota</taxon>
        <taxon>Viridiplantae</taxon>
        <taxon>Streptophyta</taxon>
        <taxon>Embryophyta</taxon>
        <taxon>Tracheophyta</taxon>
        <taxon>Spermatophyta</taxon>
        <taxon>Magnoliopsida</taxon>
        <taxon>eudicotyledons</taxon>
        <taxon>Gunneridae</taxon>
        <taxon>Pentapetalae</taxon>
        <taxon>Caryophyllales</taxon>
        <taxon>Cactineae</taxon>
        <taxon>Cactaceae</taxon>
        <taxon>Cactoideae</taxon>
        <taxon>Echinocereeae</taxon>
        <taxon>Carnegiea</taxon>
    </lineage>
</organism>
<comment type="caution">
    <text evidence="7">The sequence shown here is derived from an EMBL/GenBank/DDBJ whole genome shotgun (WGS) entry which is preliminary data.</text>
</comment>
<gene>
    <name evidence="7" type="ORF">Cgig2_004260</name>
</gene>
<keyword evidence="3" id="KW-0808">Transferase</keyword>
<evidence type="ECO:0000313" key="7">
    <source>
        <dbReference type="EMBL" id="KAJ8443055.1"/>
    </source>
</evidence>
<dbReference type="Proteomes" id="UP001153076">
    <property type="component" value="Unassembled WGS sequence"/>
</dbReference>
<dbReference type="AlphaFoldDB" id="A0A9Q1QK30"/>
<dbReference type="EMBL" id="JAKOGI010000127">
    <property type="protein sequence ID" value="KAJ8443055.1"/>
    <property type="molecule type" value="Genomic_DNA"/>
</dbReference>
<dbReference type="Pfam" id="PF05023">
    <property type="entry name" value="Phytochelatin"/>
    <property type="match status" value="1"/>
</dbReference>
<reference evidence="7" key="1">
    <citation type="submission" date="2022-04" db="EMBL/GenBank/DDBJ databases">
        <title>Carnegiea gigantea Genome sequencing and assembly v2.</title>
        <authorList>
            <person name="Copetti D."/>
            <person name="Sanderson M.J."/>
            <person name="Burquez A."/>
            <person name="Wojciechowski M.F."/>
        </authorList>
    </citation>
    <scope>NUCLEOTIDE SEQUENCE</scope>
    <source>
        <strain evidence="7">SGP5-SGP5p</strain>
        <tissue evidence="7">Aerial part</tissue>
    </source>
</reference>
<dbReference type="SUPFAM" id="SSF54001">
    <property type="entry name" value="Cysteine proteinases"/>
    <property type="match status" value="1"/>
</dbReference>
<dbReference type="PROSITE" id="PS51443">
    <property type="entry name" value="PCS"/>
    <property type="match status" value="1"/>
</dbReference>
<accession>A0A9Q1QK30</accession>
<name>A0A9Q1QK30_9CARY</name>
<evidence type="ECO:0000313" key="8">
    <source>
        <dbReference type="Proteomes" id="UP001153076"/>
    </source>
</evidence>
<dbReference type="GO" id="GO:0046938">
    <property type="term" value="P:phytochelatin biosynthetic process"/>
    <property type="evidence" value="ECO:0007669"/>
    <property type="project" value="InterPro"/>
</dbReference>
<dbReference type="InterPro" id="IPR038156">
    <property type="entry name" value="PCS_N_sf"/>
</dbReference>
<protein>
    <recommendedName>
        <fullName evidence="1">glutathione gamma-glutamylcysteinyltransferase</fullName>
        <ecNumber evidence="1">2.3.2.15</ecNumber>
    </recommendedName>
</protein>
<evidence type="ECO:0000259" key="6">
    <source>
        <dbReference type="PROSITE" id="PS51443"/>
    </source>
</evidence>
<keyword evidence="4" id="KW-0479">Metal-binding</keyword>
<evidence type="ECO:0000256" key="2">
    <source>
        <dbReference type="ARBA" id="ARBA00022539"/>
    </source>
</evidence>
<dbReference type="InterPro" id="IPR007719">
    <property type="entry name" value="PCS_N"/>
</dbReference>
<evidence type="ECO:0000256" key="5">
    <source>
        <dbReference type="ARBA" id="ARBA00023315"/>
    </source>
</evidence>
<dbReference type="PANTHER" id="PTHR33447">
    <property type="entry name" value="GLUTATHIONE GAMMA-GLUTAMYLCYSTEINYLTRANSFERASE"/>
    <property type="match status" value="1"/>
</dbReference>
<feature type="domain" description="Peptidase C83" evidence="6">
    <location>
        <begin position="58"/>
        <end position="269"/>
    </location>
</feature>
<dbReference type="GO" id="GO:0010273">
    <property type="term" value="P:detoxification of copper ion"/>
    <property type="evidence" value="ECO:0007669"/>
    <property type="project" value="TreeGrafter"/>
</dbReference>
<evidence type="ECO:0000256" key="1">
    <source>
        <dbReference type="ARBA" id="ARBA00012468"/>
    </source>
</evidence>
<keyword evidence="2" id="KW-0104">Cadmium</keyword>
<dbReference type="InterPro" id="IPR040409">
    <property type="entry name" value="PCS-like"/>
</dbReference>
<keyword evidence="8" id="KW-1185">Reference proteome</keyword>
<dbReference type="Gene3D" id="3.90.70.30">
    <property type="entry name" value="Phytochelatin synthase, N-terminal domain"/>
    <property type="match status" value="1"/>
</dbReference>
<dbReference type="OrthoDB" id="448954at2759"/>